<name>A0A5C3LFQ0_COPMA</name>
<proteinExistence type="predicted"/>
<feature type="region of interest" description="Disordered" evidence="1">
    <location>
        <begin position="1"/>
        <end position="59"/>
    </location>
</feature>
<dbReference type="CDD" id="cd00072">
    <property type="entry name" value="GYF"/>
    <property type="match status" value="1"/>
</dbReference>
<sequence>MAATTMHFGPEWMRTKHQPVSKPQAPSPPPSSTQSASSTYSALVSTIPGVENDKHDDTHPFRYTKEELLRIYKESPKGGLGLEVERWEGVVREIGAEPVALREMGEAERKLFSGPLNSDLRRRQSTDYLSLNTTSLGTERPRLNLNPGSATASPLRERHPVFKRRDSTADSPTMPRKQSLSSLQAPNIGSRTAALPSPRSRPGYPSFDGVLNTGDTWTSRRRASEASSKPGSVARQLSGEYDVKGEGIQEEVDGVPSSDALGNSDPSKVKQSASQDAQSANGFTDRPNSASANASGKSPTDTQDLSIIEWSYKDPMGNIQGPFPAKYMQKWYDDGYFTLDLPMKRTHLDAEWMTLDELIKRATIVDKIFLCTLLSVNGAPPGLARRNGSPSQVGTGQGDNAFSNPYQPTAHPLLNPTLDSLNGSNPSDSPASNLGHFGTSSPDPLAFGNRANLGYGGDANLHPFSGGVDMTPLRHRQVPEYMHESPLRLHSPFTNVIGNHSLDYGYPGFNPVQTSPWAPPQNYPNYNHGAGFVANSFGTSQGYIGHNPTITTPINPLVYGNADVFGQHPQIQTTQNAQGYFDPIPGLNDGVNTPKDAYPPLNQHLEQYQQPSPGENKADVSNATATLDGSQTAKVQTLGEWDEPLGTLPRRSGPFDAGHPTTLNTSVPAASSQSSPWGQPTVRTTVPGSEDPSPRTAVAQSILEPAAASEPSVPLVHSEHPPVSPSTREEKGTPSELIIPSSSAEVPESAGAQPQPSPSKAKGKPKKSLISPPSPPPVIADIVESPVSAQAKSPWAKPDKKKGKGPVTYSLREIQDAESKAAEARKAEREQDRVRLVASAASSNGSKDDIQHFTASWGLPTSQTGTRTTSGQKDPLASPQPPSVTPPVWTNAVKVATTKKTMKEIQEEEEARKTAAAKEPVATVAVKRGYAEHATKISPVPPPIAVPATGGAWVTVGASGKTSAPTTATPARPPATVIASVPVNHASPSIKPSVIRTAAAVARPAVIPGKIDDFPISPSHEFLKWLSESLKGLNSTANVEEIISMLLSFSLDPDSTTMEIISDTIYANSTTLDGRRFASEFVAKRKTDVVNKSKGASAAKSAGKPISIAEVVKATPKAAQAEWGFKVVNKKKKGGRS</sequence>
<dbReference type="STRING" id="230819.A0A5C3LFQ0"/>
<dbReference type="InterPro" id="IPR035445">
    <property type="entry name" value="GYF-like_dom_sf"/>
</dbReference>
<feature type="compositionally biased region" description="Polar residues" evidence="1">
    <location>
        <begin position="260"/>
        <end position="302"/>
    </location>
</feature>
<reference evidence="3 4" key="1">
    <citation type="journal article" date="2019" name="Nat. Ecol. Evol.">
        <title>Megaphylogeny resolves global patterns of mushroom evolution.</title>
        <authorList>
            <person name="Varga T."/>
            <person name="Krizsan K."/>
            <person name="Foldi C."/>
            <person name="Dima B."/>
            <person name="Sanchez-Garcia M."/>
            <person name="Sanchez-Ramirez S."/>
            <person name="Szollosi G.J."/>
            <person name="Szarkandi J.G."/>
            <person name="Papp V."/>
            <person name="Albert L."/>
            <person name="Andreopoulos W."/>
            <person name="Angelini C."/>
            <person name="Antonin V."/>
            <person name="Barry K.W."/>
            <person name="Bougher N.L."/>
            <person name="Buchanan P."/>
            <person name="Buyck B."/>
            <person name="Bense V."/>
            <person name="Catcheside P."/>
            <person name="Chovatia M."/>
            <person name="Cooper J."/>
            <person name="Damon W."/>
            <person name="Desjardin D."/>
            <person name="Finy P."/>
            <person name="Geml J."/>
            <person name="Haridas S."/>
            <person name="Hughes K."/>
            <person name="Justo A."/>
            <person name="Karasinski D."/>
            <person name="Kautmanova I."/>
            <person name="Kiss B."/>
            <person name="Kocsube S."/>
            <person name="Kotiranta H."/>
            <person name="LaButti K.M."/>
            <person name="Lechner B.E."/>
            <person name="Liimatainen K."/>
            <person name="Lipzen A."/>
            <person name="Lukacs Z."/>
            <person name="Mihaltcheva S."/>
            <person name="Morgado L.N."/>
            <person name="Niskanen T."/>
            <person name="Noordeloos M.E."/>
            <person name="Ohm R.A."/>
            <person name="Ortiz-Santana B."/>
            <person name="Ovrebo C."/>
            <person name="Racz N."/>
            <person name="Riley R."/>
            <person name="Savchenko A."/>
            <person name="Shiryaev A."/>
            <person name="Soop K."/>
            <person name="Spirin V."/>
            <person name="Szebenyi C."/>
            <person name="Tomsovsky M."/>
            <person name="Tulloss R.E."/>
            <person name="Uehling J."/>
            <person name="Grigoriev I.V."/>
            <person name="Vagvolgyi C."/>
            <person name="Papp T."/>
            <person name="Martin F.M."/>
            <person name="Miettinen O."/>
            <person name="Hibbett D.S."/>
            <person name="Nagy L.G."/>
        </authorList>
    </citation>
    <scope>NUCLEOTIDE SEQUENCE [LARGE SCALE GENOMIC DNA]</scope>
    <source>
        <strain evidence="3 4">CBS 121175</strain>
    </source>
</reference>
<feature type="region of interest" description="Disordered" evidence="1">
    <location>
        <begin position="383"/>
        <end position="440"/>
    </location>
</feature>
<feature type="compositionally biased region" description="Low complexity" evidence="1">
    <location>
        <begin position="861"/>
        <end position="872"/>
    </location>
</feature>
<feature type="compositionally biased region" description="Polar residues" evidence="1">
    <location>
        <begin position="417"/>
        <end position="440"/>
    </location>
</feature>
<dbReference type="SMART" id="SM00444">
    <property type="entry name" value="GYF"/>
    <property type="match status" value="1"/>
</dbReference>
<accession>A0A5C3LFQ0</accession>
<dbReference type="SUPFAM" id="SSF55277">
    <property type="entry name" value="GYF domain"/>
    <property type="match status" value="1"/>
</dbReference>
<dbReference type="Pfam" id="PF02213">
    <property type="entry name" value="GYF"/>
    <property type="match status" value="1"/>
</dbReference>
<dbReference type="InterPro" id="IPR003169">
    <property type="entry name" value="GYF"/>
</dbReference>
<evidence type="ECO:0000259" key="2">
    <source>
        <dbReference type="PROSITE" id="PS50829"/>
    </source>
</evidence>
<feature type="compositionally biased region" description="Polar residues" evidence="1">
    <location>
        <begin position="661"/>
        <end position="687"/>
    </location>
</feature>
<dbReference type="OrthoDB" id="6415790at2759"/>
<dbReference type="Gene3D" id="3.30.1490.40">
    <property type="match status" value="1"/>
</dbReference>
<feature type="compositionally biased region" description="Polar residues" evidence="1">
    <location>
        <begin position="176"/>
        <end position="190"/>
    </location>
</feature>
<feature type="region of interest" description="Disordered" evidence="1">
    <location>
        <begin position="123"/>
        <end position="302"/>
    </location>
</feature>
<feature type="compositionally biased region" description="Polar residues" evidence="1">
    <location>
        <begin position="388"/>
        <end position="407"/>
    </location>
</feature>
<evidence type="ECO:0000313" key="4">
    <source>
        <dbReference type="Proteomes" id="UP000307440"/>
    </source>
</evidence>
<dbReference type="AlphaFoldDB" id="A0A5C3LFQ0"/>
<dbReference type="InterPro" id="IPR051640">
    <property type="entry name" value="GRB10-interact_GYF"/>
</dbReference>
<feature type="compositionally biased region" description="Polar residues" evidence="1">
    <location>
        <begin position="126"/>
        <end position="137"/>
    </location>
</feature>
<gene>
    <name evidence="3" type="ORF">FA15DRAFT_608163</name>
</gene>
<dbReference type="Proteomes" id="UP000307440">
    <property type="component" value="Unassembled WGS sequence"/>
</dbReference>
<dbReference type="PANTHER" id="PTHR14445">
    <property type="entry name" value="GRB10 INTERACTING GYF PROTEIN"/>
    <property type="match status" value="1"/>
</dbReference>
<feature type="compositionally biased region" description="Basic and acidic residues" evidence="1">
    <location>
        <begin position="155"/>
        <end position="168"/>
    </location>
</feature>
<protein>
    <recommendedName>
        <fullName evidence="2">GYF domain-containing protein</fullName>
    </recommendedName>
</protein>
<dbReference type="PANTHER" id="PTHR14445:SF36">
    <property type="entry name" value="FI03272P-RELATED"/>
    <property type="match status" value="1"/>
</dbReference>
<dbReference type="EMBL" id="ML210146">
    <property type="protein sequence ID" value="TFK30716.1"/>
    <property type="molecule type" value="Genomic_DNA"/>
</dbReference>
<keyword evidence="4" id="KW-1185">Reference proteome</keyword>
<dbReference type="GO" id="GO:0005829">
    <property type="term" value="C:cytosol"/>
    <property type="evidence" value="ECO:0007669"/>
    <property type="project" value="TreeGrafter"/>
</dbReference>
<feature type="domain" description="GYF" evidence="2">
    <location>
        <begin position="307"/>
        <end position="356"/>
    </location>
</feature>
<feature type="compositionally biased region" description="Low complexity" evidence="1">
    <location>
        <begin position="32"/>
        <end position="42"/>
    </location>
</feature>
<organism evidence="3 4">
    <name type="scientific">Coprinopsis marcescibilis</name>
    <name type="common">Agaric fungus</name>
    <name type="synonym">Psathyrella marcescibilis</name>
    <dbReference type="NCBI Taxonomy" id="230819"/>
    <lineage>
        <taxon>Eukaryota</taxon>
        <taxon>Fungi</taxon>
        <taxon>Dikarya</taxon>
        <taxon>Basidiomycota</taxon>
        <taxon>Agaricomycotina</taxon>
        <taxon>Agaricomycetes</taxon>
        <taxon>Agaricomycetidae</taxon>
        <taxon>Agaricales</taxon>
        <taxon>Agaricineae</taxon>
        <taxon>Psathyrellaceae</taxon>
        <taxon>Coprinopsis</taxon>
    </lineage>
</organism>
<evidence type="ECO:0000256" key="1">
    <source>
        <dbReference type="SAM" id="MobiDB-lite"/>
    </source>
</evidence>
<feature type="compositionally biased region" description="Basic and acidic residues" evidence="1">
    <location>
        <begin position="813"/>
        <end position="835"/>
    </location>
</feature>
<feature type="region of interest" description="Disordered" evidence="1">
    <location>
        <begin position="627"/>
        <end position="888"/>
    </location>
</feature>
<dbReference type="PROSITE" id="PS50829">
    <property type="entry name" value="GYF"/>
    <property type="match status" value="1"/>
</dbReference>
<evidence type="ECO:0000313" key="3">
    <source>
        <dbReference type="EMBL" id="TFK30716.1"/>
    </source>
</evidence>